<keyword evidence="6" id="KW-1185">Reference proteome</keyword>
<comment type="caution">
    <text evidence="5">The sequence shown here is derived from an EMBL/GenBank/DDBJ whole genome shotgun (WGS) entry which is preliminary data.</text>
</comment>
<dbReference type="SMART" id="SM00054">
    <property type="entry name" value="EFh"/>
    <property type="match status" value="4"/>
</dbReference>
<keyword evidence="1" id="KW-0677">Repeat</keyword>
<sequence length="305" mass="32984">MGAGCSSEKAAATTQEPVVASKAAPGSKGDADKAAAPEMVKPAPGSAPVAAKAEPEPALKSQDDLGDEDDVGDDVSKRDPEARREALTRCFQALDKDKSGTIDFKELKQYLFRTGVNIDQITGRAEELMRKMDLNEDNLISEEEFTHMMDALLSAKSDEDLEVWVAEVVFTATSRNVVGFGDSLGEVLAELNLSGEQVDTLKRCFKALDKDLSGFVELDDLKVALKASGLDFDKLSEEVHVLMAKLDKNQDQRISEQEFFVALSTVRKSLGSDEAFADLLLAFIAFSEAKMPPQPEPPAEPPAAE</sequence>
<dbReference type="EMBL" id="JAEHOE010000108">
    <property type="protein sequence ID" value="KAG2486686.1"/>
    <property type="molecule type" value="Genomic_DNA"/>
</dbReference>
<feature type="domain" description="EF-hand" evidence="4">
    <location>
        <begin position="120"/>
        <end position="155"/>
    </location>
</feature>
<protein>
    <recommendedName>
        <fullName evidence="4">EF-hand domain-containing protein</fullName>
    </recommendedName>
</protein>
<dbReference type="InterPro" id="IPR011992">
    <property type="entry name" value="EF-hand-dom_pair"/>
</dbReference>
<evidence type="ECO:0000259" key="4">
    <source>
        <dbReference type="PROSITE" id="PS50222"/>
    </source>
</evidence>
<feature type="domain" description="EF-hand" evidence="4">
    <location>
        <begin position="234"/>
        <end position="269"/>
    </location>
</feature>
<keyword evidence="2" id="KW-0106">Calcium</keyword>
<organism evidence="5 6">
    <name type="scientific">Edaphochlamys debaryana</name>
    <dbReference type="NCBI Taxonomy" id="47281"/>
    <lineage>
        <taxon>Eukaryota</taxon>
        <taxon>Viridiplantae</taxon>
        <taxon>Chlorophyta</taxon>
        <taxon>core chlorophytes</taxon>
        <taxon>Chlorophyceae</taxon>
        <taxon>CS clade</taxon>
        <taxon>Chlamydomonadales</taxon>
        <taxon>Chlamydomonadales incertae sedis</taxon>
        <taxon>Edaphochlamys</taxon>
    </lineage>
</organism>
<evidence type="ECO:0000313" key="5">
    <source>
        <dbReference type="EMBL" id="KAG2486686.1"/>
    </source>
</evidence>
<dbReference type="GO" id="GO:0005509">
    <property type="term" value="F:calcium ion binding"/>
    <property type="evidence" value="ECO:0007669"/>
    <property type="project" value="InterPro"/>
</dbReference>
<proteinExistence type="predicted"/>
<name>A0A836BRQ8_9CHLO</name>
<feature type="domain" description="EF-hand" evidence="4">
    <location>
        <begin position="82"/>
        <end position="117"/>
    </location>
</feature>
<dbReference type="Pfam" id="PF13499">
    <property type="entry name" value="EF-hand_7"/>
    <property type="match status" value="2"/>
</dbReference>
<evidence type="ECO:0000256" key="1">
    <source>
        <dbReference type="ARBA" id="ARBA00022737"/>
    </source>
</evidence>
<feature type="domain" description="EF-hand" evidence="4">
    <location>
        <begin position="196"/>
        <end position="231"/>
    </location>
</feature>
<dbReference type="Proteomes" id="UP000612055">
    <property type="component" value="Unassembled WGS sequence"/>
</dbReference>
<dbReference type="AlphaFoldDB" id="A0A836BRQ8"/>
<dbReference type="SUPFAM" id="SSF47473">
    <property type="entry name" value="EF-hand"/>
    <property type="match status" value="1"/>
</dbReference>
<gene>
    <name evidence="5" type="ORF">HYH03_014616</name>
</gene>
<evidence type="ECO:0000256" key="3">
    <source>
        <dbReference type="SAM" id="MobiDB-lite"/>
    </source>
</evidence>
<dbReference type="Gene3D" id="1.10.238.10">
    <property type="entry name" value="EF-hand"/>
    <property type="match status" value="2"/>
</dbReference>
<accession>A0A836BRQ8</accession>
<feature type="region of interest" description="Disordered" evidence="3">
    <location>
        <begin position="1"/>
        <end position="82"/>
    </location>
</feature>
<dbReference type="PANTHER" id="PTHR23050">
    <property type="entry name" value="CALCIUM BINDING PROTEIN"/>
    <property type="match status" value="1"/>
</dbReference>
<dbReference type="PROSITE" id="PS50222">
    <property type="entry name" value="EF_HAND_2"/>
    <property type="match status" value="4"/>
</dbReference>
<feature type="compositionally biased region" description="Basic and acidic residues" evidence="3">
    <location>
        <begin position="53"/>
        <end position="63"/>
    </location>
</feature>
<dbReference type="InterPro" id="IPR018247">
    <property type="entry name" value="EF_Hand_1_Ca_BS"/>
</dbReference>
<evidence type="ECO:0000313" key="6">
    <source>
        <dbReference type="Proteomes" id="UP000612055"/>
    </source>
</evidence>
<dbReference type="InterPro" id="IPR002048">
    <property type="entry name" value="EF_hand_dom"/>
</dbReference>
<reference evidence="5" key="1">
    <citation type="journal article" date="2020" name="bioRxiv">
        <title>Comparative genomics of Chlamydomonas.</title>
        <authorList>
            <person name="Craig R.J."/>
            <person name="Hasan A.R."/>
            <person name="Ness R.W."/>
            <person name="Keightley P.D."/>
        </authorList>
    </citation>
    <scope>NUCLEOTIDE SEQUENCE</scope>
    <source>
        <strain evidence="5">CCAP 11/70</strain>
    </source>
</reference>
<dbReference type="OrthoDB" id="26525at2759"/>
<dbReference type="CDD" id="cd00051">
    <property type="entry name" value="EFh"/>
    <property type="match status" value="2"/>
</dbReference>
<evidence type="ECO:0000256" key="2">
    <source>
        <dbReference type="ARBA" id="ARBA00022837"/>
    </source>
</evidence>
<dbReference type="PROSITE" id="PS00018">
    <property type="entry name" value="EF_HAND_1"/>
    <property type="match status" value="3"/>
</dbReference>
<dbReference type="InterPro" id="IPR050145">
    <property type="entry name" value="Centrin_CML-like"/>
</dbReference>
<feature type="compositionally biased region" description="Acidic residues" evidence="3">
    <location>
        <begin position="64"/>
        <end position="73"/>
    </location>
</feature>
<dbReference type="PRINTS" id="PR01697">
    <property type="entry name" value="PARVALBUMIN"/>
</dbReference>